<evidence type="ECO:0000256" key="1">
    <source>
        <dbReference type="SAM" id="MobiDB-lite"/>
    </source>
</evidence>
<protein>
    <submittedName>
        <fullName evidence="2">Uncharacterized protein</fullName>
    </submittedName>
</protein>
<sequence>MNGVCAMPIPAPSRCGAALWAQHANGQRTIPPTILTCHPCSPCPAECASPQKKKERGVGLQTIIEEFGSRGRGFYETGGQLPPSRLERGGSGLEDGWGPENAAFPRSVQAVEGIADNTV</sequence>
<dbReference type="AlphaFoldDB" id="A0A7S1J607"/>
<organism evidence="2">
    <name type="scientific">Eutreptiella gymnastica</name>
    <dbReference type="NCBI Taxonomy" id="73025"/>
    <lineage>
        <taxon>Eukaryota</taxon>
        <taxon>Discoba</taxon>
        <taxon>Euglenozoa</taxon>
        <taxon>Euglenida</taxon>
        <taxon>Spirocuta</taxon>
        <taxon>Euglenophyceae</taxon>
        <taxon>Eutreptiales</taxon>
        <taxon>Eutreptiaceae</taxon>
        <taxon>Eutreptiella</taxon>
    </lineage>
</organism>
<name>A0A7S1J607_9EUGL</name>
<dbReference type="EMBL" id="HBGA01122038">
    <property type="protein sequence ID" value="CAD9033813.1"/>
    <property type="molecule type" value="Transcribed_RNA"/>
</dbReference>
<feature type="region of interest" description="Disordered" evidence="1">
    <location>
        <begin position="71"/>
        <end position="101"/>
    </location>
</feature>
<accession>A0A7S1J607</accession>
<gene>
    <name evidence="2" type="ORF">EGYM00392_LOCUS44962</name>
</gene>
<reference evidence="2" key="1">
    <citation type="submission" date="2021-01" db="EMBL/GenBank/DDBJ databases">
        <authorList>
            <person name="Corre E."/>
            <person name="Pelletier E."/>
            <person name="Niang G."/>
            <person name="Scheremetjew M."/>
            <person name="Finn R."/>
            <person name="Kale V."/>
            <person name="Holt S."/>
            <person name="Cochrane G."/>
            <person name="Meng A."/>
            <person name="Brown T."/>
            <person name="Cohen L."/>
        </authorList>
    </citation>
    <scope>NUCLEOTIDE SEQUENCE</scope>
    <source>
        <strain evidence="2">NIES-381</strain>
    </source>
</reference>
<proteinExistence type="predicted"/>
<evidence type="ECO:0000313" key="2">
    <source>
        <dbReference type="EMBL" id="CAD9033813.1"/>
    </source>
</evidence>